<dbReference type="Gene3D" id="2.60.40.1470">
    <property type="entry name" value="ApaG domain"/>
    <property type="match status" value="1"/>
</dbReference>
<name>A0AAE1JSY7_9FABA</name>
<protein>
    <recommendedName>
        <fullName evidence="6">Protein ApaG</fullName>
    </recommendedName>
</protein>
<dbReference type="InterPro" id="IPR050718">
    <property type="entry name" value="ApaG-like"/>
</dbReference>
<evidence type="ECO:0008006" key="6">
    <source>
        <dbReference type="Google" id="ProtNLM"/>
    </source>
</evidence>
<evidence type="ECO:0000313" key="4">
    <source>
        <dbReference type="EMBL" id="KAK4257060.1"/>
    </source>
</evidence>
<dbReference type="AlphaFoldDB" id="A0AAE1JSY7"/>
<dbReference type="SUPFAM" id="SSF110069">
    <property type="entry name" value="ApaG-like"/>
    <property type="match status" value="1"/>
</dbReference>
<dbReference type="PANTHER" id="PTHR47191">
    <property type="entry name" value="OS05G0170800 PROTEIN"/>
    <property type="match status" value="1"/>
</dbReference>
<dbReference type="InterPro" id="IPR001943">
    <property type="entry name" value="UVR_dom"/>
</dbReference>
<evidence type="ECO:0000259" key="2">
    <source>
        <dbReference type="PROSITE" id="PS50151"/>
    </source>
</evidence>
<dbReference type="PROSITE" id="PS51087">
    <property type="entry name" value="APAG"/>
    <property type="match status" value="1"/>
</dbReference>
<dbReference type="SUPFAM" id="SSF46600">
    <property type="entry name" value="C-terminal UvrC-binding domain of UvrB"/>
    <property type="match status" value="1"/>
</dbReference>
<comment type="caution">
    <text evidence="4">The sequence shown here is derived from an EMBL/GenBank/DDBJ whole genome shotgun (WGS) entry which is preliminary data.</text>
</comment>
<dbReference type="Pfam" id="PF04379">
    <property type="entry name" value="DUF525"/>
    <property type="match status" value="1"/>
</dbReference>
<feature type="region of interest" description="Disordered" evidence="1">
    <location>
        <begin position="53"/>
        <end position="72"/>
    </location>
</feature>
<dbReference type="Pfam" id="PF02151">
    <property type="entry name" value="UVR"/>
    <property type="match status" value="2"/>
</dbReference>
<gene>
    <name evidence="4" type="ORF">QN277_006700</name>
</gene>
<feature type="domain" description="ApaG" evidence="3">
    <location>
        <begin position="154"/>
        <end position="281"/>
    </location>
</feature>
<dbReference type="PROSITE" id="PS50151">
    <property type="entry name" value="UVR"/>
    <property type="match status" value="2"/>
</dbReference>
<feature type="domain" description="UVR" evidence="2">
    <location>
        <begin position="76"/>
        <end position="111"/>
    </location>
</feature>
<keyword evidence="5" id="KW-1185">Reference proteome</keyword>
<sequence>MQSLSSKALVNLPMPGHGGSDFCDTETRVRRHWVNCRNLKRTNRIVGCIADRNENGRGESRSTSQSASPSSFLSRSHTYALLKQQMELAAKSEDYKEAARIRDSIKSFEEEEPVLRLRRLMKEAIADERFVDAAKYRDELREIGPHGLLKCSSNATTLGIRVQVKSVYIEGRSQPSKGLYFFAYRIRITNNSDRPVQLLRRHWIITDANGKTEHVWGMGVVGEQPVMLPRASFEYTSACPISTPNGRMEGDFEMIHVDRIGLPSFNVAIAPFSLSLLGDDDGHYI</sequence>
<feature type="compositionally biased region" description="Low complexity" evidence="1">
    <location>
        <begin position="61"/>
        <end position="72"/>
    </location>
</feature>
<reference evidence="4" key="1">
    <citation type="submission" date="2023-10" db="EMBL/GenBank/DDBJ databases">
        <title>Chromosome-level genome of the transformable northern wattle, Acacia crassicarpa.</title>
        <authorList>
            <person name="Massaro I."/>
            <person name="Sinha N.R."/>
            <person name="Poethig S."/>
            <person name="Leichty A.R."/>
        </authorList>
    </citation>
    <scope>NUCLEOTIDE SEQUENCE</scope>
    <source>
        <strain evidence="4">Acra3RX</strain>
        <tissue evidence="4">Leaf</tissue>
    </source>
</reference>
<feature type="domain" description="UVR" evidence="2">
    <location>
        <begin position="111"/>
        <end position="146"/>
    </location>
</feature>
<dbReference type="Proteomes" id="UP001293593">
    <property type="component" value="Unassembled WGS sequence"/>
</dbReference>
<dbReference type="NCBIfam" id="NF003967">
    <property type="entry name" value="PRK05461.1"/>
    <property type="match status" value="1"/>
</dbReference>
<dbReference type="InterPro" id="IPR036876">
    <property type="entry name" value="UVR_dom_sf"/>
</dbReference>
<proteinExistence type="predicted"/>
<dbReference type="PANTHER" id="PTHR47191:SF2">
    <property type="entry name" value="OS05G0170800 PROTEIN"/>
    <property type="match status" value="1"/>
</dbReference>
<evidence type="ECO:0000313" key="5">
    <source>
        <dbReference type="Proteomes" id="UP001293593"/>
    </source>
</evidence>
<dbReference type="InterPro" id="IPR036767">
    <property type="entry name" value="ApaG_sf"/>
</dbReference>
<evidence type="ECO:0000256" key="1">
    <source>
        <dbReference type="SAM" id="MobiDB-lite"/>
    </source>
</evidence>
<dbReference type="EMBL" id="JAWXYG010000012">
    <property type="protein sequence ID" value="KAK4257060.1"/>
    <property type="molecule type" value="Genomic_DNA"/>
</dbReference>
<accession>A0AAE1JSY7</accession>
<dbReference type="InterPro" id="IPR007474">
    <property type="entry name" value="ApaG_domain"/>
</dbReference>
<organism evidence="4 5">
    <name type="scientific">Acacia crassicarpa</name>
    <name type="common">northern wattle</name>
    <dbReference type="NCBI Taxonomy" id="499986"/>
    <lineage>
        <taxon>Eukaryota</taxon>
        <taxon>Viridiplantae</taxon>
        <taxon>Streptophyta</taxon>
        <taxon>Embryophyta</taxon>
        <taxon>Tracheophyta</taxon>
        <taxon>Spermatophyta</taxon>
        <taxon>Magnoliopsida</taxon>
        <taxon>eudicotyledons</taxon>
        <taxon>Gunneridae</taxon>
        <taxon>Pentapetalae</taxon>
        <taxon>rosids</taxon>
        <taxon>fabids</taxon>
        <taxon>Fabales</taxon>
        <taxon>Fabaceae</taxon>
        <taxon>Caesalpinioideae</taxon>
        <taxon>mimosoid clade</taxon>
        <taxon>Acacieae</taxon>
        <taxon>Acacia</taxon>
    </lineage>
</organism>
<evidence type="ECO:0000259" key="3">
    <source>
        <dbReference type="PROSITE" id="PS51087"/>
    </source>
</evidence>